<gene>
    <name evidence="2" type="ORF">TSIB3V08_LOCUS9689</name>
</gene>
<dbReference type="SUPFAM" id="SSF53067">
    <property type="entry name" value="Actin-like ATPase domain"/>
    <property type="match status" value="1"/>
</dbReference>
<dbReference type="InterPro" id="IPR004567">
    <property type="entry name" value="Type_II_PanK"/>
</dbReference>
<dbReference type="InterPro" id="IPR043129">
    <property type="entry name" value="ATPase_NBD"/>
</dbReference>
<organism evidence="2">
    <name type="scientific">Timema shepardi</name>
    <name type="common">Walking stick</name>
    <dbReference type="NCBI Taxonomy" id="629360"/>
    <lineage>
        <taxon>Eukaryota</taxon>
        <taxon>Metazoa</taxon>
        <taxon>Ecdysozoa</taxon>
        <taxon>Arthropoda</taxon>
        <taxon>Hexapoda</taxon>
        <taxon>Insecta</taxon>
        <taxon>Pterygota</taxon>
        <taxon>Neoptera</taxon>
        <taxon>Polyneoptera</taxon>
        <taxon>Phasmatodea</taxon>
        <taxon>Timematodea</taxon>
        <taxon>Timematoidea</taxon>
        <taxon>Timematidae</taxon>
        <taxon>Timema</taxon>
    </lineage>
</organism>
<name>A0A7R9G4R7_TIMSH</name>
<evidence type="ECO:0000256" key="1">
    <source>
        <dbReference type="SAM" id="MobiDB-lite"/>
    </source>
</evidence>
<proteinExistence type="predicted"/>
<protein>
    <submittedName>
        <fullName evidence="2">Uncharacterized protein</fullName>
    </submittedName>
</protein>
<dbReference type="Gene3D" id="3.30.420.510">
    <property type="match status" value="1"/>
</dbReference>
<accession>A0A7R9G4R7</accession>
<evidence type="ECO:0000313" key="2">
    <source>
        <dbReference type="EMBL" id="CAD7265658.1"/>
    </source>
</evidence>
<dbReference type="GO" id="GO:0015937">
    <property type="term" value="P:coenzyme A biosynthetic process"/>
    <property type="evidence" value="ECO:0007669"/>
    <property type="project" value="InterPro"/>
</dbReference>
<dbReference type="Pfam" id="PF03630">
    <property type="entry name" value="Fumble"/>
    <property type="match status" value="1"/>
</dbReference>
<dbReference type="EMBL" id="OC005803">
    <property type="protein sequence ID" value="CAD7265658.1"/>
    <property type="molecule type" value="Genomic_DNA"/>
</dbReference>
<dbReference type="AlphaFoldDB" id="A0A7R9G4R7"/>
<sequence length="289" mass="31289">MGDFIVTADTLLSTGISLPSTSQGCNFNKRRKWESSLGPSPGSNSGNTPSCPPWGTKVRAAVCLPTLVFGSPEVGVVGGNGGAANASPVRAQKKAHTASGPDDIRYEMLRQLPPAEQALLLDLYKSVWESHQFPTSCGPSGTVCRGGPLIRMSRREEFIMMRLRIEHSSLTHGFLLKGDPPPMDCVMIRGRRGTLHFVRFPTSEMGNFLVLAKSKGMATLVTTVFATGGGAFKFEDNFQTVFNVLGSMFTTISSPASYSNEFAVHKPNIKHHTIDFGKVEARTKTRPLL</sequence>
<feature type="compositionally biased region" description="Low complexity" evidence="1">
    <location>
        <begin position="35"/>
        <end position="49"/>
    </location>
</feature>
<dbReference type="GO" id="GO:0005524">
    <property type="term" value="F:ATP binding"/>
    <property type="evidence" value="ECO:0007669"/>
    <property type="project" value="InterPro"/>
</dbReference>
<feature type="region of interest" description="Disordered" evidence="1">
    <location>
        <begin position="31"/>
        <end position="51"/>
    </location>
</feature>
<reference evidence="2" key="1">
    <citation type="submission" date="2020-11" db="EMBL/GenBank/DDBJ databases">
        <authorList>
            <person name="Tran Van P."/>
        </authorList>
    </citation>
    <scope>NUCLEOTIDE SEQUENCE</scope>
</reference>